<dbReference type="GO" id="GO:1990281">
    <property type="term" value="C:efflux pump complex"/>
    <property type="evidence" value="ECO:0007669"/>
    <property type="project" value="TreeGrafter"/>
</dbReference>
<dbReference type="AlphaFoldDB" id="A0A656HGY4"/>
<evidence type="ECO:0000256" key="1">
    <source>
        <dbReference type="ARBA" id="ARBA00009477"/>
    </source>
</evidence>
<protein>
    <submittedName>
        <fullName evidence="5">Efflux transporter, RND family, MFP subunit</fullName>
    </submittedName>
</protein>
<accession>A0A656HGY4</accession>
<reference evidence="6" key="1">
    <citation type="journal article" date="2011" name="Stand. Genomic Sci.">
        <title>Genome sequence of the filamentous, gliding Thiothrix nivea neotype strain (JP2(T)).</title>
        <authorList>
            <person name="Lapidus A."/>
            <person name="Nolan M."/>
            <person name="Lucas S."/>
            <person name="Glavina Del Rio T."/>
            <person name="Tice H."/>
            <person name="Cheng J.F."/>
            <person name="Tapia R."/>
            <person name="Han C."/>
            <person name="Goodwin L."/>
            <person name="Pitluck S."/>
            <person name="Liolios K."/>
            <person name="Pagani I."/>
            <person name="Ivanova N."/>
            <person name="Huntemann M."/>
            <person name="Mavromatis K."/>
            <person name="Mikhailova N."/>
            <person name="Pati A."/>
            <person name="Chen A."/>
            <person name="Palaniappan K."/>
            <person name="Land M."/>
            <person name="Brambilla E.M."/>
            <person name="Rohde M."/>
            <person name="Abt B."/>
            <person name="Verbarg S."/>
            <person name="Goker M."/>
            <person name="Bristow J."/>
            <person name="Eisen J.A."/>
            <person name="Markowitz V."/>
            <person name="Hugenholtz P."/>
            <person name="Kyrpides N.C."/>
            <person name="Klenk H.P."/>
            <person name="Woyke T."/>
        </authorList>
    </citation>
    <scope>NUCLEOTIDE SEQUENCE [LARGE SCALE GENOMIC DNA]</scope>
    <source>
        <strain evidence="6">ATCC 35100 / DSM 5205 / JP2</strain>
    </source>
</reference>
<dbReference type="Pfam" id="PF25973">
    <property type="entry name" value="BSH_CzcB"/>
    <property type="match status" value="1"/>
</dbReference>
<gene>
    <name evidence="5" type="ORF">Thini_3164</name>
</gene>
<dbReference type="Gene3D" id="1.10.287.470">
    <property type="entry name" value="Helix hairpin bin"/>
    <property type="match status" value="1"/>
</dbReference>
<sequence length="425" mass="45693">MDLQDIVSPRLSGGDGEVQVRVASLVFPPARFQDYAALRKEQTPMRIKINTLWLMAVLVCSCLLPVVQAADIVRVESTSSLSQSVLGSTVIPYKEVTLSAQVPGVVKLVAGEAGSSFKQGDVIVQVDESQLLAKRNAVLAQISIAQAALQNSQAQYTRELVSPRSKDIGAMPGFGLPAMFDMFAVRPFADSFMGNYDSDMGRYTDLMSSATGVSQAQSNLQQAVSQLQEIEAALRDAKSMAPFEGIILEKMVEEGDTVQPGQPLIKYGYVKYKRLLADVPSGLVGNLAEGMVVPVRIDGNSSTMAKVSQIYPVADPNRHTVTVKFDLPVDIVAAPGMYAEVFLPEPKNGDAKVIVIPKTALLSGRSLPSVLVVNDRNTSELRLVRLGAEQGNGMVEVVSGLKPDERVIDKPPAGVSSGWMPFKNQ</sequence>
<dbReference type="Gene3D" id="2.40.50.100">
    <property type="match status" value="2"/>
</dbReference>
<feature type="domain" description="Multidrug resistance protein MdtA-like C-terminal permuted SH3" evidence="3">
    <location>
        <begin position="353"/>
        <end position="408"/>
    </location>
</feature>
<feature type="domain" description="CzcB-like barrel-sandwich hybrid" evidence="4">
    <location>
        <begin position="96"/>
        <end position="261"/>
    </location>
</feature>
<dbReference type="GO" id="GO:0015562">
    <property type="term" value="F:efflux transmembrane transporter activity"/>
    <property type="evidence" value="ECO:0007669"/>
    <property type="project" value="TreeGrafter"/>
</dbReference>
<dbReference type="Gene3D" id="2.40.30.170">
    <property type="match status" value="1"/>
</dbReference>
<comment type="similarity">
    <text evidence="1">Belongs to the membrane fusion protein (MFP) (TC 8.A.1) family.</text>
</comment>
<dbReference type="SUPFAM" id="SSF111369">
    <property type="entry name" value="HlyD-like secretion proteins"/>
    <property type="match status" value="2"/>
</dbReference>
<dbReference type="Pfam" id="PF25967">
    <property type="entry name" value="RND-MFP_C"/>
    <property type="match status" value="1"/>
</dbReference>
<dbReference type="PANTHER" id="PTHR30469:SF18">
    <property type="entry name" value="RESISTANCE-NODULATION-CELL DIVISION (RND) EFFLUX MEMBRANE FUSION PROTEIN-RELATED"/>
    <property type="match status" value="1"/>
</dbReference>
<dbReference type="Gene3D" id="2.40.420.20">
    <property type="match status" value="1"/>
</dbReference>
<proteinExistence type="inferred from homology"/>
<keyword evidence="6" id="KW-1185">Reference proteome</keyword>
<evidence type="ECO:0000313" key="6">
    <source>
        <dbReference type="Proteomes" id="UP000005317"/>
    </source>
</evidence>
<name>A0A656HGY4_THINJ</name>
<evidence type="ECO:0000259" key="3">
    <source>
        <dbReference type="Pfam" id="PF25967"/>
    </source>
</evidence>
<dbReference type="InterPro" id="IPR058627">
    <property type="entry name" value="MdtA-like_C"/>
</dbReference>
<organism evidence="5 6">
    <name type="scientific">Thiothrix nivea (strain ATCC 35100 / DSM 5205 / JP2)</name>
    <dbReference type="NCBI Taxonomy" id="870187"/>
    <lineage>
        <taxon>Bacteria</taxon>
        <taxon>Pseudomonadati</taxon>
        <taxon>Pseudomonadota</taxon>
        <taxon>Gammaproteobacteria</taxon>
        <taxon>Thiotrichales</taxon>
        <taxon>Thiotrichaceae</taxon>
        <taxon>Thiothrix</taxon>
    </lineage>
</organism>
<evidence type="ECO:0000259" key="4">
    <source>
        <dbReference type="Pfam" id="PF25973"/>
    </source>
</evidence>
<dbReference type="PANTHER" id="PTHR30469">
    <property type="entry name" value="MULTIDRUG RESISTANCE PROTEIN MDTA"/>
    <property type="match status" value="1"/>
</dbReference>
<dbReference type="InterPro" id="IPR058647">
    <property type="entry name" value="BSH_CzcB-like"/>
</dbReference>
<evidence type="ECO:0000313" key="5">
    <source>
        <dbReference type="EMBL" id="EIJ35687.1"/>
    </source>
</evidence>
<dbReference type="NCBIfam" id="TIGR01730">
    <property type="entry name" value="RND_mfp"/>
    <property type="match status" value="1"/>
</dbReference>
<keyword evidence="2" id="KW-0175">Coiled coil</keyword>
<dbReference type="Proteomes" id="UP000005317">
    <property type="component" value="Unassembled WGS sequence"/>
</dbReference>
<dbReference type="EMBL" id="JH651384">
    <property type="protein sequence ID" value="EIJ35687.1"/>
    <property type="molecule type" value="Genomic_DNA"/>
</dbReference>
<dbReference type="InterPro" id="IPR006143">
    <property type="entry name" value="RND_pump_MFP"/>
</dbReference>
<evidence type="ECO:0000256" key="2">
    <source>
        <dbReference type="SAM" id="Coils"/>
    </source>
</evidence>
<feature type="coiled-coil region" evidence="2">
    <location>
        <begin position="213"/>
        <end position="240"/>
    </location>
</feature>